<evidence type="ECO:0000313" key="7">
    <source>
        <dbReference type="Proteomes" id="UP001165405"/>
    </source>
</evidence>
<dbReference type="RefSeq" id="WP_236089520.1">
    <property type="nucleotide sequence ID" value="NZ_JAKGSG010000034.1"/>
</dbReference>
<dbReference type="Gene3D" id="3.20.20.70">
    <property type="entry name" value="Aldolase class I"/>
    <property type="match status" value="1"/>
</dbReference>
<dbReference type="InterPro" id="IPR013785">
    <property type="entry name" value="Aldolase_TIM"/>
</dbReference>
<dbReference type="GO" id="GO:0046872">
    <property type="term" value="F:metal ion binding"/>
    <property type="evidence" value="ECO:0007669"/>
    <property type="project" value="UniProtKB-KW"/>
</dbReference>
<dbReference type="EMBL" id="JAKGSG010000034">
    <property type="protein sequence ID" value="MCF4121723.1"/>
    <property type="molecule type" value="Genomic_DNA"/>
</dbReference>
<dbReference type="InterPro" id="IPR058240">
    <property type="entry name" value="rSAM_sf"/>
</dbReference>
<dbReference type="SFLD" id="SFLDS00029">
    <property type="entry name" value="Radical_SAM"/>
    <property type="match status" value="1"/>
</dbReference>
<evidence type="ECO:0000256" key="1">
    <source>
        <dbReference type="ARBA" id="ARBA00022691"/>
    </source>
</evidence>
<dbReference type="InterPro" id="IPR006638">
    <property type="entry name" value="Elp3/MiaA/NifB-like_rSAM"/>
</dbReference>
<dbReference type="Pfam" id="PF04055">
    <property type="entry name" value="Radical_SAM"/>
    <property type="match status" value="1"/>
</dbReference>
<dbReference type="SUPFAM" id="SSF102114">
    <property type="entry name" value="Radical SAM enzymes"/>
    <property type="match status" value="1"/>
</dbReference>
<reference evidence="6" key="1">
    <citation type="submission" date="2022-01" db="EMBL/GenBank/DDBJ databases">
        <title>Antribacter sp. nov., isolated from Guizhou of China.</title>
        <authorList>
            <person name="Chengliang C."/>
            <person name="Ya Z."/>
        </authorList>
    </citation>
    <scope>NUCLEOTIDE SEQUENCE</scope>
    <source>
        <strain evidence="6">KLBMP 9083</strain>
    </source>
</reference>
<dbReference type="GO" id="GO:0051536">
    <property type="term" value="F:iron-sulfur cluster binding"/>
    <property type="evidence" value="ECO:0007669"/>
    <property type="project" value="UniProtKB-KW"/>
</dbReference>
<evidence type="ECO:0000256" key="3">
    <source>
        <dbReference type="ARBA" id="ARBA00023004"/>
    </source>
</evidence>
<keyword evidence="3" id="KW-0408">Iron</keyword>
<proteinExistence type="predicted"/>
<dbReference type="GO" id="GO:0016491">
    <property type="term" value="F:oxidoreductase activity"/>
    <property type="evidence" value="ECO:0007669"/>
    <property type="project" value="InterPro"/>
</dbReference>
<dbReference type="AlphaFoldDB" id="A0AA41U757"/>
<dbReference type="SFLD" id="SFLDG01386">
    <property type="entry name" value="main_SPASM_domain-containing"/>
    <property type="match status" value="1"/>
</dbReference>
<dbReference type="NCBIfam" id="NF041718">
    <property type="entry name" value="rSAM_phane_AMC"/>
    <property type="match status" value="1"/>
</dbReference>
<sequence length="383" mass="42461">MTRTNAGEREAADRFEQWVAPRASLLVLQPTTLCNLDCSYCYLPFRKKRQEMPVEVAEAVAASLADVPPNHTTEVCWHGGEPLAAGPEKLAALMAPFEDLRRAGRVRHSLQTNATLINDTWCDLFIEHEVSVGVSIDGPADLNAERTDWSGRPAYDRIVTGIGTLARRGIAFSLIAVVGAGIGRATELLDFLSGLGPTSIGLNIEEFEGVNAERTQPTPQQARTFWTDVFTWSAAHQGVEVRELDRLGRYLRTIRAGGRQWWESHRFDPLPTVAFDGDVVLLSPELAGIRDDRYGDFLAGNVLEQSLNEILDGAHRLRYVSEFLAGLAACRATCGFFDFCRGAQAGNRYFENGRFDTTETNFCRVSKQELVHALIDITQKETN</sequence>
<evidence type="ECO:0000256" key="4">
    <source>
        <dbReference type="ARBA" id="ARBA00023014"/>
    </source>
</evidence>
<dbReference type="PANTHER" id="PTHR43273">
    <property type="entry name" value="ANAEROBIC SULFATASE-MATURATING ENZYME HOMOLOG ASLB-RELATED"/>
    <property type="match status" value="1"/>
</dbReference>
<evidence type="ECO:0000256" key="2">
    <source>
        <dbReference type="ARBA" id="ARBA00022723"/>
    </source>
</evidence>
<accession>A0AA41U757</accession>
<keyword evidence="2" id="KW-0479">Metal-binding</keyword>
<dbReference type="PROSITE" id="PS51918">
    <property type="entry name" value="RADICAL_SAM"/>
    <property type="match status" value="1"/>
</dbReference>
<dbReference type="SFLD" id="SFLDG01067">
    <property type="entry name" value="SPASM/twitch_domain_containing"/>
    <property type="match status" value="1"/>
</dbReference>
<feature type="domain" description="Radical SAM core" evidence="5">
    <location>
        <begin position="18"/>
        <end position="255"/>
    </location>
</feature>
<dbReference type="PANTHER" id="PTHR43273:SF8">
    <property type="entry name" value="RADICAL SAM DOMAIN PROTEIN"/>
    <property type="match status" value="1"/>
</dbReference>
<evidence type="ECO:0000313" key="6">
    <source>
        <dbReference type="EMBL" id="MCF4121723.1"/>
    </source>
</evidence>
<evidence type="ECO:0000259" key="5">
    <source>
        <dbReference type="PROSITE" id="PS51918"/>
    </source>
</evidence>
<keyword evidence="1" id="KW-0949">S-adenosyl-L-methionine</keyword>
<dbReference type="Proteomes" id="UP001165405">
    <property type="component" value="Unassembled WGS sequence"/>
</dbReference>
<dbReference type="SMART" id="SM00729">
    <property type="entry name" value="Elp3"/>
    <property type="match status" value="1"/>
</dbReference>
<name>A0AA41U757_9MICO</name>
<keyword evidence="7" id="KW-1185">Reference proteome</keyword>
<dbReference type="InterPro" id="IPR007197">
    <property type="entry name" value="rSAM"/>
</dbReference>
<dbReference type="InterPro" id="IPR023867">
    <property type="entry name" value="Sulphatase_maturase_rSAM"/>
</dbReference>
<dbReference type="SFLD" id="SFLDG01072">
    <property type="entry name" value="dehydrogenase_like"/>
    <property type="match status" value="1"/>
</dbReference>
<comment type="caution">
    <text evidence="6">The sequence shown here is derived from an EMBL/GenBank/DDBJ whole genome shotgun (WGS) entry which is preliminary data.</text>
</comment>
<gene>
    <name evidence="6" type="ORF">L1785_12090</name>
</gene>
<organism evidence="6 7">
    <name type="scientific">Antribacter soli</name>
    <dbReference type="NCBI Taxonomy" id="2910976"/>
    <lineage>
        <taxon>Bacteria</taxon>
        <taxon>Bacillati</taxon>
        <taxon>Actinomycetota</taxon>
        <taxon>Actinomycetes</taxon>
        <taxon>Micrococcales</taxon>
        <taxon>Promicromonosporaceae</taxon>
        <taxon>Antribacter</taxon>
    </lineage>
</organism>
<protein>
    <submittedName>
        <fullName evidence="6">Radical SAM protein</fullName>
    </submittedName>
</protein>
<dbReference type="CDD" id="cd01335">
    <property type="entry name" value="Radical_SAM"/>
    <property type="match status" value="1"/>
</dbReference>
<keyword evidence="4" id="KW-0411">Iron-sulfur</keyword>